<comment type="similarity">
    <text evidence="3">Belongs to the multi antimicrobial extrusion (MATE) (TC 2.A.66.1) family.</text>
</comment>
<evidence type="ECO:0000256" key="6">
    <source>
        <dbReference type="ARBA" id="ARBA00022449"/>
    </source>
</evidence>
<dbReference type="NCBIfam" id="TIGR00797">
    <property type="entry name" value="matE"/>
    <property type="match status" value="1"/>
</dbReference>
<feature type="transmembrane region" description="Helical" evidence="13">
    <location>
        <begin position="164"/>
        <end position="188"/>
    </location>
</feature>
<dbReference type="GO" id="GO:0005886">
    <property type="term" value="C:plasma membrane"/>
    <property type="evidence" value="ECO:0007669"/>
    <property type="project" value="UniProtKB-SubCell"/>
</dbReference>
<dbReference type="GO" id="GO:0015297">
    <property type="term" value="F:antiporter activity"/>
    <property type="evidence" value="ECO:0007669"/>
    <property type="project" value="UniProtKB-KW"/>
</dbReference>
<dbReference type="PIRSF" id="PIRSF006603">
    <property type="entry name" value="DinF"/>
    <property type="match status" value="1"/>
</dbReference>
<evidence type="ECO:0000256" key="7">
    <source>
        <dbReference type="ARBA" id="ARBA00022475"/>
    </source>
</evidence>
<evidence type="ECO:0000256" key="1">
    <source>
        <dbReference type="ARBA" id="ARBA00003408"/>
    </source>
</evidence>
<proteinExistence type="inferred from homology"/>
<evidence type="ECO:0000256" key="3">
    <source>
        <dbReference type="ARBA" id="ARBA00010199"/>
    </source>
</evidence>
<keyword evidence="10" id="KW-0406">Ion transport</keyword>
<evidence type="ECO:0000256" key="11">
    <source>
        <dbReference type="ARBA" id="ARBA00023136"/>
    </source>
</evidence>
<keyword evidence="11 13" id="KW-0472">Membrane</keyword>
<dbReference type="Proteomes" id="UP000017090">
    <property type="component" value="Unassembled WGS sequence"/>
</dbReference>
<dbReference type="OrthoDB" id="9780160at2"/>
<evidence type="ECO:0000256" key="5">
    <source>
        <dbReference type="ARBA" id="ARBA00022448"/>
    </source>
</evidence>
<feature type="transmembrane region" description="Helical" evidence="13">
    <location>
        <begin position="358"/>
        <end position="375"/>
    </location>
</feature>
<protein>
    <recommendedName>
        <fullName evidence="4">Probable multidrug resistance protein NorM</fullName>
    </recommendedName>
    <alternativeName>
        <fullName evidence="12">Multidrug-efflux transporter</fullName>
    </alternativeName>
</protein>
<organism evidence="14 15">
    <name type="scientific">Megasphaera vaginalis</name>
    <name type="common">ex Srinivasan et al. 2021</name>
    <dbReference type="NCBI Taxonomy" id="1111454"/>
    <lineage>
        <taxon>Bacteria</taxon>
        <taxon>Bacillati</taxon>
        <taxon>Bacillota</taxon>
        <taxon>Negativicutes</taxon>
        <taxon>Veillonellales</taxon>
        <taxon>Veillonellaceae</taxon>
        <taxon>Megasphaera</taxon>
    </lineage>
</organism>
<dbReference type="PANTHER" id="PTHR43298:SF2">
    <property type="entry name" value="FMN_FAD EXPORTER YEEO-RELATED"/>
    <property type="match status" value="1"/>
</dbReference>
<keyword evidence="8 13" id="KW-0812">Transmembrane</keyword>
<keyword evidence="7" id="KW-1003">Cell membrane</keyword>
<keyword evidence="6" id="KW-0050">Antiport</keyword>
<comment type="function">
    <text evidence="1">Multidrug efflux pump.</text>
</comment>
<reference evidence="14 15" key="1">
    <citation type="submission" date="2013-09" db="EMBL/GenBank/DDBJ databases">
        <authorList>
            <person name="Durkin A.S."/>
            <person name="Haft D.R."/>
            <person name="McCorrison J."/>
            <person name="Torralba M."/>
            <person name="Gillis M."/>
            <person name="Haft D.H."/>
            <person name="Methe B."/>
            <person name="Sutton G."/>
            <person name="Nelson K.E."/>
        </authorList>
    </citation>
    <scope>NUCLEOTIDE SEQUENCE [LARGE SCALE GENOMIC DNA]</scope>
    <source>
        <strain evidence="14 15">BV3C16-1</strain>
    </source>
</reference>
<dbReference type="Pfam" id="PF01554">
    <property type="entry name" value="MatE"/>
    <property type="match status" value="2"/>
</dbReference>
<feature type="transmembrane region" description="Helical" evidence="13">
    <location>
        <begin position="50"/>
        <end position="73"/>
    </location>
</feature>
<evidence type="ECO:0000313" key="15">
    <source>
        <dbReference type="Proteomes" id="UP000017090"/>
    </source>
</evidence>
<evidence type="ECO:0000256" key="8">
    <source>
        <dbReference type="ARBA" id="ARBA00022692"/>
    </source>
</evidence>
<evidence type="ECO:0000256" key="12">
    <source>
        <dbReference type="ARBA" id="ARBA00031636"/>
    </source>
</evidence>
<accession>U7URS8</accession>
<feature type="transmembrane region" description="Helical" evidence="13">
    <location>
        <begin position="131"/>
        <end position="152"/>
    </location>
</feature>
<evidence type="ECO:0000256" key="13">
    <source>
        <dbReference type="SAM" id="Phobius"/>
    </source>
</evidence>
<dbReference type="GO" id="GO:0042910">
    <property type="term" value="F:xenobiotic transmembrane transporter activity"/>
    <property type="evidence" value="ECO:0007669"/>
    <property type="project" value="InterPro"/>
</dbReference>
<comment type="subcellular location">
    <subcellularLocation>
        <location evidence="2">Cell membrane</location>
        <topology evidence="2">Multi-pass membrane protein</topology>
    </subcellularLocation>
</comment>
<evidence type="ECO:0000256" key="2">
    <source>
        <dbReference type="ARBA" id="ARBA00004651"/>
    </source>
</evidence>
<sequence length="445" mass="49670">MTFPARNQLNYFFMLFFPLLLTQMAQVGTNVFSSVFSGRAGTVDLAGVAVAVNIWYPVFAGVCGIFFGISPILSQLRGANKTDDIPSYIMQSIYLSLFFTIFIILFGIIFTDPFLRLMSLDPAVYYIAKEYLFALSLGILPTFIQATLRYVVDAHGMTHLSMAVLLTNMVLTIFLFYGLIFGAAGLPALGGAGAGYAITIAAWLTLFLFILIFRFKEPFRSYRLWRVFRPFDWFLCREQLRLGIPIFIAVFCETSLFSIVGLLMSEFGTVFLAANQAATSYSEFIYTIPWSISLTATIVIGYEVGAKNPAGARQYAVICQGVSLFIACLTVMLTYIGLDIISGAFTSDYETFTHIRTFIIYAMLFAFFDALGTPVQGILRGYKDVKVITFVSFITYWLISIPLGIALAHATDWGAYGYWLSLIIGLAINAFLLNARLWHHTAWRA</sequence>
<feature type="transmembrane region" description="Helical" evidence="13">
    <location>
        <begin position="416"/>
        <end position="435"/>
    </location>
</feature>
<dbReference type="RefSeq" id="WP_023052902.1">
    <property type="nucleotide sequence ID" value="NZ_AWXA01000007.1"/>
</dbReference>
<dbReference type="InterPro" id="IPR050222">
    <property type="entry name" value="MATE_MdtK"/>
</dbReference>
<evidence type="ECO:0000256" key="9">
    <source>
        <dbReference type="ARBA" id="ARBA00022989"/>
    </source>
</evidence>
<dbReference type="InterPro" id="IPR002528">
    <property type="entry name" value="MATE_fam"/>
</dbReference>
<feature type="transmembrane region" description="Helical" evidence="13">
    <location>
        <begin position="316"/>
        <end position="338"/>
    </location>
</feature>
<dbReference type="STRING" id="1111454.HMPREF1250_1964"/>
<dbReference type="PANTHER" id="PTHR43298">
    <property type="entry name" value="MULTIDRUG RESISTANCE PROTEIN NORM-RELATED"/>
    <property type="match status" value="1"/>
</dbReference>
<feature type="transmembrane region" description="Helical" evidence="13">
    <location>
        <begin position="242"/>
        <end position="264"/>
    </location>
</feature>
<keyword evidence="9 13" id="KW-1133">Transmembrane helix</keyword>
<evidence type="ECO:0000313" key="14">
    <source>
        <dbReference type="EMBL" id="ERT62006.1"/>
    </source>
</evidence>
<dbReference type="AlphaFoldDB" id="U7URS8"/>
<name>U7URS8_9FIRM</name>
<keyword evidence="5" id="KW-0813">Transport</keyword>
<feature type="transmembrane region" description="Helical" evidence="13">
    <location>
        <begin position="194"/>
        <end position="213"/>
    </location>
</feature>
<keyword evidence="15" id="KW-1185">Reference proteome</keyword>
<dbReference type="GO" id="GO:0006811">
    <property type="term" value="P:monoatomic ion transport"/>
    <property type="evidence" value="ECO:0007669"/>
    <property type="project" value="UniProtKB-KW"/>
</dbReference>
<feature type="transmembrane region" description="Helical" evidence="13">
    <location>
        <begin position="284"/>
        <end position="304"/>
    </location>
</feature>
<evidence type="ECO:0000256" key="10">
    <source>
        <dbReference type="ARBA" id="ARBA00023065"/>
    </source>
</evidence>
<feature type="transmembrane region" description="Helical" evidence="13">
    <location>
        <begin position="93"/>
        <end position="111"/>
    </location>
</feature>
<dbReference type="eggNOG" id="COG0534">
    <property type="taxonomic scope" value="Bacteria"/>
</dbReference>
<gene>
    <name evidence="14" type="ORF">HMPREF1250_1964</name>
</gene>
<comment type="caution">
    <text evidence="14">The sequence shown here is derived from an EMBL/GenBank/DDBJ whole genome shotgun (WGS) entry which is preliminary data.</text>
</comment>
<dbReference type="EMBL" id="AWXA01000007">
    <property type="protein sequence ID" value="ERT62006.1"/>
    <property type="molecule type" value="Genomic_DNA"/>
</dbReference>
<dbReference type="PATRIC" id="fig|1111454.3.peg.300"/>
<dbReference type="InterPro" id="IPR048279">
    <property type="entry name" value="MdtK-like"/>
</dbReference>
<evidence type="ECO:0000256" key="4">
    <source>
        <dbReference type="ARBA" id="ARBA00020268"/>
    </source>
</evidence>
<feature type="transmembrane region" description="Helical" evidence="13">
    <location>
        <begin position="387"/>
        <end position="410"/>
    </location>
</feature>
<dbReference type="CDD" id="cd13131">
    <property type="entry name" value="MATE_NorM_like"/>
    <property type="match status" value="1"/>
</dbReference>